<organism evidence="2 3">
    <name type="scientific">Candidatus Acidiferrum panamense</name>
    <dbReference type="NCBI Taxonomy" id="2741543"/>
    <lineage>
        <taxon>Bacteria</taxon>
        <taxon>Pseudomonadati</taxon>
        <taxon>Acidobacteriota</taxon>
        <taxon>Terriglobia</taxon>
        <taxon>Candidatus Acidiferrales</taxon>
        <taxon>Candidatus Acidiferrum</taxon>
    </lineage>
</organism>
<proteinExistence type="predicted"/>
<comment type="caution">
    <text evidence="2">The sequence shown here is derived from an EMBL/GenBank/DDBJ whole genome shotgun (WGS) entry which is preliminary data.</text>
</comment>
<dbReference type="EMBL" id="JACDQQ010000990">
    <property type="protein sequence ID" value="MBA0085369.1"/>
    <property type="molecule type" value="Genomic_DNA"/>
</dbReference>
<keyword evidence="1" id="KW-0732">Signal</keyword>
<accession>A0A7V8NPY9</accession>
<reference evidence="2" key="1">
    <citation type="submission" date="2020-06" db="EMBL/GenBank/DDBJ databases">
        <title>Legume-microbial interactions unlock mineral nutrients during tropical forest succession.</title>
        <authorList>
            <person name="Epihov D.Z."/>
        </authorList>
    </citation>
    <scope>NUCLEOTIDE SEQUENCE [LARGE SCALE GENOMIC DNA]</scope>
    <source>
        <strain evidence="2">Pan2503</strain>
    </source>
</reference>
<evidence type="ECO:0000313" key="2">
    <source>
        <dbReference type="EMBL" id="MBA0085369.1"/>
    </source>
</evidence>
<dbReference type="AlphaFoldDB" id="A0A7V8NPY9"/>
<name>A0A7V8NPY9_9BACT</name>
<keyword evidence="3" id="KW-1185">Reference proteome</keyword>
<evidence type="ECO:0000313" key="3">
    <source>
        <dbReference type="Proteomes" id="UP000567293"/>
    </source>
</evidence>
<feature type="chain" id="PRO_5030824195" evidence="1">
    <location>
        <begin position="22"/>
        <end position="268"/>
    </location>
</feature>
<feature type="signal peptide" evidence="1">
    <location>
        <begin position="1"/>
        <end position="21"/>
    </location>
</feature>
<evidence type="ECO:0000256" key="1">
    <source>
        <dbReference type="SAM" id="SignalP"/>
    </source>
</evidence>
<protein>
    <submittedName>
        <fullName evidence="2">Uncharacterized protein</fullName>
    </submittedName>
</protein>
<dbReference type="Proteomes" id="UP000567293">
    <property type="component" value="Unassembled WGS sequence"/>
</dbReference>
<sequence length="268" mass="30190">MRKLQTILAIVGLLFSFASSAQDKQSSSAMNKIEPLPRDLEIQLALSALPPHLRDNATVYVLNPDKGFEVARKGTNGFSALVARTGDDTFRGSWAFTKYRDDILYPISFDEAGTKAQMRVFTDAAEMQARGTPPEELKKIIQDRYKTKYYKAPERAGVSYMLSPILRTYVNPDQNDSVATSNIPHVMHYAPNVSNQEVGGAMPSAEEFRYYSEHGRWQESPSPFVILHGPHGYFIQFLGVTERDAINKEYEGMLARVCKIKEAWCLPQ</sequence>
<gene>
    <name evidence="2" type="ORF">HRJ53_10255</name>
</gene>